<dbReference type="GeneTree" id="ENSGT00940000178558"/>
<reference evidence="1" key="1">
    <citation type="submission" date="2025-08" db="UniProtKB">
        <authorList>
            <consortium name="Ensembl"/>
        </authorList>
    </citation>
    <scope>IDENTIFICATION</scope>
</reference>
<organism evidence="1 2">
    <name type="scientific">Acanthochromis polyacanthus</name>
    <name type="common">spiny chromis</name>
    <dbReference type="NCBI Taxonomy" id="80966"/>
    <lineage>
        <taxon>Eukaryota</taxon>
        <taxon>Metazoa</taxon>
        <taxon>Chordata</taxon>
        <taxon>Craniata</taxon>
        <taxon>Vertebrata</taxon>
        <taxon>Euteleostomi</taxon>
        <taxon>Actinopterygii</taxon>
        <taxon>Neopterygii</taxon>
        <taxon>Teleostei</taxon>
        <taxon>Neoteleostei</taxon>
        <taxon>Acanthomorphata</taxon>
        <taxon>Ovalentaria</taxon>
        <taxon>Pomacentridae</taxon>
        <taxon>Acanthochromis</taxon>
    </lineage>
</organism>
<evidence type="ECO:0000313" key="2">
    <source>
        <dbReference type="Proteomes" id="UP000257200"/>
    </source>
</evidence>
<dbReference type="InParanoid" id="A0A3Q1G570"/>
<keyword evidence="2" id="KW-1185">Reference proteome</keyword>
<dbReference type="AlphaFoldDB" id="A0A3Q1G570"/>
<reference evidence="1" key="2">
    <citation type="submission" date="2025-09" db="UniProtKB">
        <authorList>
            <consortium name="Ensembl"/>
        </authorList>
    </citation>
    <scope>IDENTIFICATION</scope>
</reference>
<dbReference type="Proteomes" id="UP000257200">
    <property type="component" value="Unplaced"/>
</dbReference>
<protein>
    <submittedName>
        <fullName evidence="1">Uncharacterized protein</fullName>
    </submittedName>
</protein>
<dbReference type="Ensembl" id="ENSAPOT00000032412.1">
    <property type="protein sequence ID" value="ENSAPOP00000013435.1"/>
    <property type="gene ID" value="ENSAPOG00000016223.1"/>
</dbReference>
<proteinExistence type="predicted"/>
<sequence length="66" mass="7475">MIIVAYQEEIQLYCFSTATCLQEPLSSGRAVLDSVFFCVQITRFVCIFSIFLLCYAPSRPSLRPTS</sequence>
<name>A0A3Q1G570_9TELE</name>
<evidence type="ECO:0000313" key="1">
    <source>
        <dbReference type="Ensembl" id="ENSAPOP00000013435.1"/>
    </source>
</evidence>
<accession>A0A3Q1G570</accession>